<dbReference type="PANTHER" id="PTHR12993:SF11">
    <property type="entry name" value="N-ACETYLGLUCOSAMINYL-PHOSPHATIDYLINOSITOL DE-N-ACETYLASE"/>
    <property type="match status" value="1"/>
</dbReference>
<protein>
    <submittedName>
        <fullName evidence="1">LmbE family protein</fullName>
    </submittedName>
</protein>
<accession>A0A2D0N177</accession>
<dbReference type="PANTHER" id="PTHR12993">
    <property type="entry name" value="N-ACETYLGLUCOSAMINYL-PHOSPHATIDYLINOSITOL DE-N-ACETYLASE-RELATED"/>
    <property type="match status" value="1"/>
</dbReference>
<dbReference type="OrthoDB" id="9790023at2"/>
<reference evidence="1 2" key="1">
    <citation type="submission" date="2017-10" db="EMBL/GenBank/DDBJ databases">
        <title>The draft genome sequence of Lewinella nigricans NBRC 102662.</title>
        <authorList>
            <person name="Wang K."/>
        </authorList>
    </citation>
    <scope>NUCLEOTIDE SEQUENCE [LARGE SCALE GENOMIC DNA]</scope>
    <source>
        <strain evidence="1 2">NBRC 102662</strain>
    </source>
</reference>
<gene>
    <name evidence="1" type="ORF">CRP01_36845</name>
</gene>
<evidence type="ECO:0000313" key="1">
    <source>
        <dbReference type="EMBL" id="PHN01473.1"/>
    </source>
</evidence>
<dbReference type="RefSeq" id="WP_099155105.1">
    <property type="nucleotide sequence ID" value="NZ_PDUD01000054.1"/>
</dbReference>
<dbReference type="AlphaFoldDB" id="A0A2D0N177"/>
<dbReference type="SUPFAM" id="SSF102588">
    <property type="entry name" value="LmbE-like"/>
    <property type="match status" value="1"/>
</dbReference>
<sequence length="210" mass="24148">MLANKKILILAPHTDDGELGCGGTIARAVSEGAQVFYVAFSTAEASVPEGFARNQLEKEVRVATEILGIPEKQVFVYKYQVRKLNYMRQEILEELIRLRLIIRPEMVFLPSSKDIHQDHSTIYHEGVRAFKNSCLFGYELIWNNLAFSTDCFVELEETHLDTKVRALKAYKTQQERLYMNPEFIRSLATVRGTQINVKYAEAFEVIRIIL</sequence>
<proteinExistence type="predicted"/>
<dbReference type="GO" id="GO:0016811">
    <property type="term" value="F:hydrolase activity, acting on carbon-nitrogen (but not peptide) bonds, in linear amides"/>
    <property type="evidence" value="ECO:0007669"/>
    <property type="project" value="TreeGrafter"/>
</dbReference>
<dbReference type="Pfam" id="PF02585">
    <property type="entry name" value="PIG-L"/>
    <property type="match status" value="1"/>
</dbReference>
<keyword evidence="2" id="KW-1185">Reference proteome</keyword>
<evidence type="ECO:0000313" key="2">
    <source>
        <dbReference type="Proteomes" id="UP000223913"/>
    </source>
</evidence>
<dbReference type="InterPro" id="IPR003737">
    <property type="entry name" value="GlcNAc_PI_deacetylase-related"/>
</dbReference>
<dbReference type="EMBL" id="PDUD01000054">
    <property type="protein sequence ID" value="PHN01473.1"/>
    <property type="molecule type" value="Genomic_DNA"/>
</dbReference>
<dbReference type="Proteomes" id="UP000223913">
    <property type="component" value="Unassembled WGS sequence"/>
</dbReference>
<organism evidence="1 2">
    <name type="scientific">Flavilitoribacter nigricans (strain ATCC 23147 / DSM 23189 / NBRC 102662 / NCIMB 1420 / SS-2)</name>
    <name type="common">Lewinella nigricans</name>
    <dbReference type="NCBI Taxonomy" id="1122177"/>
    <lineage>
        <taxon>Bacteria</taxon>
        <taxon>Pseudomonadati</taxon>
        <taxon>Bacteroidota</taxon>
        <taxon>Saprospiria</taxon>
        <taxon>Saprospirales</taxon>
        <taxon>Lewinellaceae</taxon>
        <taxon>Flavilitoribacter</taxon>
    </lineage>
</organism>
<name>A0A2D0N177_FLAN2</name>
<dbReference type="Gene3D" id="3.40.50.10320">
    <property type="entry name" value="LmbE-like"/>
    <property type="match status" value="1"/>
</dbReference>
<comment type="caution">
    <text evidence="1">The sequence shown here is derived from an EMBL/GenBank/DDBJ whole genome shotgun (WGS) entry which is preliminary data.</text>
</comment>
<dbReference type="InterPro" id="IPR024078">
    <property type="entry name" value="LmbE-like_dom_sf"/>
</dbReference>